<comment type="catalytic activity">
    <reaction evidence="1">
        <text>Thiol-dependent hydrolysis of ester, thioester, amide, peptide and isopeptide bonds formed by the C-terminal Gly of ubiquitin (a 76-residue protein attached to proteins as an intracellular targeting signal).</text>
        <dbReference type="EC" id="3.4.19.12"/>
    </reaction>
</comment>
<evidence type="ECO:0000256" key="4">
    <source>
        <dbReference type="ARBA" id="ARBA00012759"/>
    </source>
</evidence>
<keyword evidence="11" id="KW-0805">Transcription regulation</keyword>
<protein>
    <recommendedName>
        <fullName evidence="16">Ataxin-3 homolog</fullName>
        <ecNumber evidence="4">3.4.19.12</ecNumber>
    </recommendedName>
    <alternativeName>
        <fullName evidence="17">Machado-Joseph disease-like protein</fullName>
    </alternativeName>
</protein>
<name>A0A443SFD5_9ACAR</name>
<evidence type="ECO:0000256" key="6">
    <source>
        <dbReference type="ARBA" id="ARBA00022670"/>
    </source>
</evidence>
<dbReference type="Gene3D" id="3.90.70.40">
    <property type="match status" value="1"/>
</dbReference>
<evidence type="ECO:0000256" key="7">
    <source>
        <dbReference type="ARBA" id="ARBA00022737"/>
    </source>
</evidence>
<keyword evidence="10" id="KW-0788">Thiol protease</keyword>
<dbReference type="EC" id="3.4.19.12" evidence="4"/>
<dbReference type="PRINTS" id="PR01233">
    <property type="entry name" value="JOSEPHIN"/>
</dbReference>
<dbReference type="EMBL" id="NCKV01002936">
    <property type="protein sequence ID" value="RWS26234.1"/>
    <property type="molecule type" value="Genomic_DNA"/>
</dbReference>
<comment type="subunit">
    <text evidence="15">Forms a complex composed of deubiquitinating enzyme atx-3, adapter ubxn-5 and cdc-48.1. Forms a complex composed of deubiquitinating enzyme atx-3, E4 ubiquitin-protein ligase ufd-2 and cdc-48.1. Interacts (via RRDR motif) with cdc-48.1 (via N-terminus) and cdc-48.2 (via N-terminus); the interaction with cdc-48.1 is not required for atx-3 enzymatic activity. Interacts (via C-terminus) with ubxn-5. May interact with ned-8.</text>
</comment>
<dbReference type="PANTHER" id="PTHR14159:SF0">
    <property type="entry name" value="ATAXIN-3-RELATED"/>
    <property type="match status" value="1"/>
</dbReference>
<keyword evidence="5" id="KW-0963">Cytoplasm</keyword>
<evidence type="ECO:0000256" key="8">
    <source>
        <dbReference type="ARBA" id="ARBA00022786"/>
    </source>
</evidence>
<dbReference type="PROSITE" id="PS50957">
    <property type="entry name" value="JOSEPHIN"/>
    <property type="match status" value="1"/>
</dbReference>
<organism evidence="21 22">
    <name type="scientific">Leptotrombidium deliense</name>
    <dbReference type="NCBI Taxonomy" id="299467"/>
    <lineage>
        <taxon>Eukaryota</taxon>
        <taxon>Metazoa</taxon>
        <taxon>Ecdysozoa</taxon>
        <taxon>Arthropoda</taxon>
        <taxon>Chelicerata</taxon>
        <taxon>Arachnida</taxon>
        <taxon>Acari</taxon>
        <taxon>Acariformes</taxon>
        <taxon>Trombidiformes</taxon>
        <taxon>Prostigmata</taxon>
        <taxon>Anystina</taxon>
        <taxon>Parasitengona</taxon>
        <taxon>Trombiculoidea</taxon>
        <taxon>Trombiculidae</taxon>
        <taxon>Leptotrombidium</taxon>
    </lineage>
</organism>
<dbReference type="FunFam" id="3.90.70.40:FF:000005">
    <property type="entry name" value="Ataxin 3"/>
    <property type="match status" value="1"/>
</dbReference>
<dbReference type="Proteomes" id="UP000288716">
    <property type="component" value="Unassembled WGS sequence"/>
</dbReference>
<keyword evidence="22" id="KW-1185">Reference proteome</keyword>
<dbReference type="GO" id="GO:0006508">
    <property type="term" value="P:proteolysis"/>
    <property type="evidence" value="ECO:0007669"/>
    <property type="project" value="UniProtKB-KW"/>
</dbReference>
<comment type="subcellular location">
    <subcellularLocation>
        <location evidence="3">Cytoplasm</location>
    </subcellularLocation>
    <subcellularLocation>
        <location evidence="2">Nucleus</location>
    </subcellularLocation>
</comment>
<dbReference type="GO" id="GO:0005737">
    <property type="term" value="C:cytoplasm"/>
    <property type="evidence" value="ECO:0007669"/>
    <property type="project" value="UniProtKB-SubCell"/>
</dbReference>
<sequence length="255" mass="28855">MGTARSLKNLRDVFAMETVFHEKQEGQLCAKHCLNALLQAPYFTEFDLATIAEQIDAEEKSQMAEGGENNIEYLQFVARPSENLDDSGYFSVQVIERALKVWGLDLIPFNSKNEVAEKARQDPTSRKAYICNYRDHWFTIRKIGQQWFNLNSLLEGPELISDTYLLLFLSQLQQEGYSIFVISGILPACKSDDVLSHTMVTQTEKPKLILKLKKSVIGNPETSNDLETAIALSLETKAEDERKQLEAAIALSLQM</sequence>
<evidence type="ECO:0000313" key="22">
    <source>
        <dbReference type="Proteomes" id="UP000288716"/>
    </source>
</evidence>
<evidence type="ECO:0000256" key="19">
    <source>
        <dbReference type="PROSITE-ProRule" id="PRU00331"/>
    </source>
</evidence>
<dbReference type="GO" id="GO:0016579">
    <property type="term" value="P:protein deubiquitination"/>
    <property type="evidence" value="ECO:0007669"/>
    <property type="project" value="InterPro"/>
</dbReference>
<feature type="active site" description="Nucleophile" evidence="18">
    <location>
        <position position="29"/>
    </location>
</feature>
<proteinExistence type="predicted"/>
<dbReference type="Gene3D" id="1.10.287.10">
    <property type="entry name" value="S15/NS1, RNA-binding"/>
    <property type="match status" value="1"/>
</dbReference>
<comment type="function">
    <text evidence="14">Acts as a chain editing deubiquitinating enzyme that binds and cleaves 'Lys-48'-linked polyubiquitin chains, with a preference for chains containing four or more ubiquitin molecules thereby modulating protein degradation by the ubiquitin-proteasome pathway. Probably by regulating the IGF-1-insulin-like pathway, regulates lifespan. Regulates germline DNA double-strand-break repair and apoptosis in response to DNA damage by recruiting E4 ubiquitin-protein ligase ufd-2 to DNA repair foci. Interacts with key regulators of transcription and represses transcription. Acts as a histone-binding protein that regulates transcription.</text>
</comment>
<feature type="active site" evidence="18 19">
    <location>
        <position position="151"/>
    </location>
</feature>
<dbReference type="PANTHER" id="PTHR14159">
    <property type="entry name" value="ATAXIN-3-RELATED"/>
    <property type="match status" value="1"/>
</dbReference>
<keyword evidence="12" id="KW-0804">Transcription</keyword>
<keyword evidence="7" id="KW-0677">Repeat</keyword>
<keyword evidence="6" id="KW-0645">Protease</keyword>
<dbReference type="FunFam" id="1.10.287.10:FF:000018">
    <property type="entry name" value="Ataxin-3 homolog"/>
    <property type="match status" value="1"/>
</dbReference>
<dbReference type="InterPro" id="IPR033865">
    <property type="entry name" value="Ataxin-3"/>
</dbReference>
<keyword evidence="9 19" id="KW-0378">Hydrolase</keyword>
<dbReference type="STRING" id="299467.A0A443SFD5"/>
<evidence type="ECO:0000256" key="1">
    <source>
        <dbReference type="ARBA" id="ARBA00000707"/>
    </source>
</evidence>
<evidence type="ECO:0000256" key="13">
    <source>
        <dbReference type="ARBA" id="ARBA00023242"/>
    </source>
</evidence>
<evidence type="ECO:0000256" key="3">
    <source>
        <dbReference type="ARBA" id="ARBA00004496"/>
    </source>
</evidence>
<reference evidence="21 22" key="1">
    <citation type="journal article" date="2018" name="Gigascience">
        <title>Genomes of trombidid mites reveal novel predicted allergens and laterally-transferred genes associated with secondary metabolism.</title>
        <authorList>
            <person name="Dong X."/>
            <person name="Chaisiri K."/>
            <person name="Xia D."/>
            <person name="Armstrong S.D."/>
            <person name="Fang Y."/>
            <person name="Donnelly M.J."/>
            <person name="Kadowaki T."/>
            <person name="McGarry J.W."/>
            <person name="Darby A.C."/>
            <person name="Makepeace B.L."/>
        </authorList>
    </citation>
    <scope>NUCLEOTIDE SEQUENCE [LARGE SCALE GENOMIC DNA]</scope>
    <source>
        <strain evidence="21">UoL-UT</strain>
    </source>
</reference>
<evidence type="ECO:0000256" key="12">
    <source>
        <dbReference type="ARBA" id="ARBA00023163"/>
    </source>
</evidence>
<keyword evidence="13" id="KW-0539">Nucleus</keyword>
<evidence type="ECO:0000256" key="2">
    <source>
        <dbReference type="ARBA" id="ARBA00004123"/>
    </source>
</evidence>
<feature type="active site" evidence="19">
    <location>
        <position position="29"/>
    </location>
</feature>
<accession>A0A443SFD5</accession>
<dbReference type="GO" id="GO:0005634">
    <property type="term" value="C:nucleus"/>
    <property type="evidence" value="ECO:0007669"/>
    <property type="project" value="UniProtKB-SubCell"/>
</dbReference>
<evidence type="ECO:0000256" key="14">
    <source>
        <dbReference type="ARBA" id="ARBA00060106"/>
    </source>
</evidence>
<evidence type="ECO:0000256" key="5">
    <source>
        <dbReference type="ARBA" id="ARBA00022490"/>
    </source>
</evidence>
<evidence type="ECO:0000256" key="10">
    <source>
        <dbReference type="ARBA" id="ARBA00022807"/>
    </source>
</evidence>
<gene>
    <name evidence="21" type="ORF">B4U80_11177</name>
</gene>
<evidence type="ECO:0000256" key="17">
    <source>
        <dbReference type="ARBA" id="ARBA00082365"/>
    </source>
</evidence>
<comment type="caution">
    <text evidence="21">The sequence shown here is derived from an EMBL/GenBank/DDBJ whole genome shotgun (WGS) entry which is preliminary data.</text>
</comment>
<evidence type="ECO:0000256" key="15">
    <source>
        <dbReference type="ARBA" id="ARBA00063584"/>
    </source>
</evidence>
<feature type="active site" description="Proton acceptor" evidence="18">
    <location>
        <position position="136"/>
    </location>
</feature>
<dbReference type="AlphaFoldDB" id="A0A443SFD5"/>
<evidence type="ECO:0000313" key="21">
    <source>
        <dbReference type="EMBL" id="RWS26234.1"/>
    </source>
</evidence>
<evidence type="ECO:0000256" key="16">
    <source>
        <dbReference type="ARBA" id="ARBA00069055"/>
    </source>
</evidence>
<dbReference type="InterPro" id="IPR006155">
    <property type="entry name" value="Josephin"/>
</dbReference>
<evidence type="ECO:0000256" key="18">
    <source>
        <dbReference type="PIRSR" id="PIRSR633865-1"/>
    </source>
</evidence>
<feature type="active site" evidence="19">
    <location>
        <position position="136"/>
    </location>
</feature>
<dbReference type="GO" id="GO:0004843">
    <property type="term" value="F:cysteine-type deubiquitinase activity"/>
    <property type="evidence" value="ECO:0007669"/>
    <property type="project" value="UniProtKB-EC"/>
</dbReference>
<keyword evidence="8" id="KW-0833">Ubl conjugation pathway</keyword>
<dbReference type="VEuPathDB" id="VectorBase:LDEU005805"/>
<evidence type="ECO:0000256" key="9">
    <source>
        <dbReference type="ARBA" id="ARBA00022801"/>
    </source>
</evidence>
<feature type="domain" description="Josephin" evidence="20">
    <location>
        <begin position="16"/>
        <end position="197"/>
    </location>
</feature>
<dbReference type="Pfam" id="PF02099">
    <property type="entry name" value="Josephin"/>
    <property type="match status" value="1"/>
</dbReference>
<dbReference type="OrthoDB" id="10063692at2759"/>
<evidence type="ECO:0000259" key="20">
    <source>
        <dbReference type="PROSITE" id="PS50957"/>
    </source>
</evidence>
<evidence type="ECO:0000256" key="11">
    <source>
        <dbReference type="ARBA" id="ARBA00023015"/>
    </source>
</evidence>
<dbReference type="SMART" id="SM01246">
    <property type="entry name" value="Josephin"/>
    <property type="match status" value="1"/>
</dbReference>